<evidence type="ECO:0000256" key="1">
    <source>
        <dbReference type="ARBA" id="ARBA00004141"/>
    </source>
</evidence>
<dbReference type="GO" id="GO:0016020">
    <property type="term" value="C:membrane"/>
    <property type="evidence" value="ECO:0007669"/>
    <property type="project" value="UniProtKB-SubCell"/>
</dbReference>
<dbReference type="EMBL" id="CAJPIZ010029675">
    <property type="protein sequence ID" value="CAG2119748.1"/>
    <property type="molecule type" value="Genomic_DNA"/>
</dbReference>
<keyword evidence="7" id="KW-1185">Reference proteome</keyword>
<evidence type="ECO:0000256" key="5">
    <source>
        <dbReference type="SAM" id="Phobius"/>
    </source>
</evidence>
<dbReference type="OrthoDB" id="6510565at2759"/>
<proteinExistence type="predicted"/>
<dbReference type="Gene3D" id="1.20.1250.20">
    <property type="entry name" value="MFS general substrate transporter like domains"/>
    <property type="match status" value="1"/>
</dbReference>
<evidence type="ECO:0008006" key="8">
    <source>
        <dbReference type="Google" id="ProtNLM"/>
    </source>
</evidence>
<dbReference type="EMBL" id="OC884250">
    <property type="protein sequence ID" value="CAD7643652.1"/>
    <property type="molecule type" value="Genomic_DNA"/>
</dbReference>
<accession>A0A7R9LME2</accession>
<dbReference type="InterPro" id="IPR011701">
    <property type="entry name" value="MFS"/>
</dbReference>
<comment type="subcellular location">
    <subcellularLocation>
        <location evidence="1">Membrane</location>
        <topology evidence="1">Multi-pass membrane protein</topology>
    </subcellularLocation>
</comment>
<dbReference type="Pfam" id="PF07690">
    <property type="entry name" value="MFS_1"/>
    <property type="match status" value="1"/>
</dbReference>
<dbReference type="InterPro" id="IPR036259">
    <property type="entry name" value="MFS_trans_sf"/>
</dbReference>
<dbReference type="PANTHER" id="PTHR24064">
    <property type="entry name" value="SOLUTE CARRIER FAMILY 22 MEMBER"/>
    <property type="match status" value="1"/>
</dbReference>
<dbReference type="AlphaFoldDB" id="A0A7R9LME2"/>
<keyword evidence="3 5" id="KW-1133">Transmembrane helix</keyword>
<protein>
    <recommendedName>
        <fullName evidence="8">Organic cation transporter</fullName>
    </recommendedName>
</protein>
<organism evidence="6">
    <name type="scientific">Medioppia subpectinata</name>
    <dbReference type="NCBI Taxonomy" id="1979941"/>
    <lineage>
        <taxon>Eukaryota</taxon>
        <taxon>Metazoa</taxon>
        <taxon>Ecdysozoa</taxon>
        <taxon>Arthropoda</taxon>
        <taxon>Chelicerata</taxon>
        <taxon>Arachnida</taxon>
        <taxon>Acari</taxon>
        <taxon>Acariformes</taxon>
        <taxon>Sarcoptiformes</taxon>
        <taxon>Oribatida</taxon>
        <taxon>Brachypylina</taxon>
        <taxon>Oppioidea</taxon>
        <taxon>Oppiidae</taxon>
        <taxon>Medioppia</taxon>
    </lineage>
</organism>
<keyword evidence="4 5" id="KW-0472">Membrane</keyword>
<evidence type="ECO:0000256" key="4">
    <source>
        <dbReference type="ARBA" id="ARBA00023136"/>
    </source>
</evidence>
<reference evidence="6" key="1">
    <citation type="submission" date="2020-11" db="EMBL/GenBank/DDBJ databases">
        <authorList>
            <person name="Tran Van P."/>
        </authorList>
    </citation>
    <scope>NUCLEOTIDE SEQUENCE</scope>
</reference>
<evidence type="ECO:0000313" key="7">
    <source>
        <dbReference type="Proteomes" id="UP000759131"/>
    </source>
</evidence>
<evidence type="ECO:0000256" key="3">
    <source>
        <dbReference type="ARBA" id="ARBA00022989"/>
    </source>
</evidence>
<evidence type="ECO:0000256" key="2">
    <source>
        <dbReference type="ARBA" id="ARBA00022692"/>
    </source>
</evidence>
<sequence length="218" mass="23438">PNRFVNAFIYYGLSLNTNNLGGNPFINFLLAGAVEFPAYALCIYLLKRYGRRWPLSAAMFGAGLGCLATIPFMTSTLVWPRVTFAMFGKFCVTCSFGIIYVYSAEIYPTVVRNVGVGSSSMVGRVGSILAPFVKELGIYTHVTIPLAIFGILSITDGLLILCLPETHGKEMADTIDDVERSKSDTTNSDVISGSNSDVMVMDGLVMADKGSGAVGTRI</sequence>
<dbReference type="GO" id="GO:0022857">
    <property type="term" value="F:transmembrane transporter activity"/>
    <property type="evidence" value="ECO:0007669"/>
    <property type="project" value="InterPro"/>
</dbReference>
<name>A0A7R9LME2_9ACAR</name>
<feature type="transmembrane region" description="Helical" evidence="5">
    <location>
        <begin position="58"/>
        <end position="78"/>
    </location>
</feature>
<feature type="non-terminal residue" evidence="6">
    <location>
        <position position="218"/>
    </location>
</feature>
<dbReference type="SUPFAM" id="SSF103473">
    <property type="entry name" value="MFS general substrate transporter"/>
    <property type="match status" value="1"/>
</dbReference>
<evidence type="ECO:0000313" key="6">
    <source>
        <dbReference type="EMBL" id="CAD7643652.1"/>
    </source>
</evidence>
<feature type="transmembrane region" description="Helical" evidence="5">
    <location>
        <begin position="84"/>
        <end position="102"/>
    </location>
</feature>
<feature type="transmembrane region" description="Helical" evidence="5">
    <location>
        <begin position="25"/>
        <end position="46"/>
    </location>
</feature>
<keyword evidence="2 5" id="KW-0812">Transmembrane</keyword>
<gene>
    <name evidence="6" type="ORF">OSB1V03_LOCUS19695</name>
</gene>
<dbReference type="Proteomes" id="UP000759131">
    <property type="component" value="Unassembled WGS sequence"/>
</dbReference>